<comment type="caution">
    <text evidence="1">The sequence shown here is derived from an EMBL/GenBank/DDBJ whole genome shotgun (WGS) entry which is preliminary data.</text>
</comment>
<organism evidence="1">
    <name type="scientific">Tanacetum cinerariifolium</name>
    <name type="common">Dalmatian daisy</name>
    <name type="synonym">Chrysanthemum cinerariifolium</name>
    <dbReference type="NCBI Taxonomy" id="118510"/>
    <lineage>
        <taxon>Eukaryota</taxon>
        <taxon>Viridiplantae</taxon>
        <taxon>Streptophyta</taxon>
        <taxon>Embryophyta</taxon>
        <taxon>Tracheophyta</taxon>
        <taxon>Spermatophyta</taxon>
        <taxon>Magnoliopsida</taxon>
        <taxon>eudicotyledons</taxon>
        <taxon>Gunneridae</taxon>
        <taxon>Pentapetalae</taxon>
        <taxon>asterids</taxon>
        <taxon>campanulids</taxon>
        <taxon>Asterales</taxon>
        <taxon>Asteraceae</taxon>
        <taxon>Asteroideae</taxon>
        <taxon>Anthemideae</taxon>
        <taxon>Anthemidinae</taxon>
        <taxon>Tanacetum</taxon>
    </lineage>
</organism>
<proteinExistence type="predicted"/>
<reference evidence="1" key="1">
    <citation type="journal article" date="2019" name="Sci. Rep.">
        <title>Draft genome of Tanacetum cinerariifolium, the natural source of mosquito coil.</title>
        <authorList>
            <person name="Yamashiro T."/>
            <person name="Shiraishi A."/>
            <person name="Satake H."/>
            <person name="Nakayama K."/>
        </authorList>
    </citation>
    <scope>NUCLEOTIDE SEQUENCE</scope>
</reference>
<protein>
    <submittedName>
        <fullName evidence="1">Uncharacterized protein</fullName>
    </submittedName>
</protein>
<gene>
    <name evidence="1" type="ORF">Tci_927729</name>
</gene>
<feature type="non-terminal residue" evidence="1">
    <location>
        <position position="1"/>
    </location>
</feature>
<evidence type="ECO:0000313" key="1">
    <source>
        <dbReference type="EMBL" id="GFD55760.1"/>
    </source>
</evidence>
<name>A0A699XBF6_TANCI</name>
<dbReference type="EMBL" id="BKCJ011821378">
    <property type="protein sequence ID" value="GFD55760.1"/>
    <property type="molecule type" value="Genomic_DNA"/>
</dbReference>
<dbReference type="AlphaFoldDB" id="A0A699XBF6"/>
<accession>A0A699XBF6</accession>
<sequence>RPIFLVGVKHVAVGGQQPVQAAGNDAVAGVEAGLVVAGLGDGAGGAGQVHLGQHGGGGPAAHAALFGGGNLVFGKAVLLGKSQVVNDLLVH</sequence>
<feature type="non-terminal residue" evidence="1">
    <location>
        <position position="91"/>
    </location>
</feature>